<dbReference type="PROSITE" id="PS00061">
    <property type="entry name" value="ADH_SHORT"/>
    <property type="match status" value="1"/>
</dbReference>
<gene>
    <name evidence="3" type="ORF">GCM10022404_15890</name>
</gene>
<keyword evidence="2" id="KW-0560">Oxidoreductase</keyword>
<dbReference type="EMBL" id="BAABDF010000007">
    <property type="protein sequence ID" value="GAA3866579.1"/>
    <property type="molecule type" value="Genomic_DNA"/>
</dbReference>
<evidence type="ECO:0000313" key="3">
    <source>
        <dbReference type="EMBL" id="GAA3866579.1"/>
    </source>
</evidence>
<dbReference type="Gene3D" id="3.40.50.720">
    <property type="entry name" value="NAD(P)-binding Rossmann-like Domain"/>
    <property type="match status" value="1"/>
</dbReference>
<comment type="caution">
    <text evidence="3">The sequence shown here is derived from an EMBL/GenBank/DDBJ whole genome shotgun (WGS) entry which is preliminary data.</text>
</comment>
<accession>A0ABP7K6C2</accession>
<proteinExistence type="inferred from homology"/>
<reference evidence="4" key="1">
    <citation type="journal article" date="2019" name="Int. J. Syst. Evol. Microbiol.">
        <title>The Global Catalogue of Microorganisms (GCM) 10K type strain sequencing project: providing services to taxonomists for standard genome sequencing and annotation.</title>
        <authorList>
            <consortium name="The Broad Institute Genomics Platform"/>
            <consortium name="The Broad Institute Genome Sequencing Center for Infectious Disease"/>
            <person name="Wu L."/>
            <person name="Ma J."/>
        </authorList>
    </citation>
    <scope>NUCLEOTIDE SEQUENCE [LARGE SCALE GENOMIC DNA]</scope>
    <source>
        <strain evidence="4">JCM 17190</strain>
    </source>
</reference>
<keyword evidence="4" id="KW-1185">Reference proteome</keyword>
<dbReference type="SUPFAM" id="SSF51735">
    <property type="entry name" value="NAD(P)-binding Rossmann-fold domains"/>
    <property type="match status" value="1"/>
</dbReference>
<dbReference type="InterPro" id="IPR036291">
    <property type="entry name" value="NAD(P)-bd_dom_sf"/>
</dbReference>
<sequence>MMKLDGKKILVTGGTRGIGAALVDGLLEKGCEVLVVARDEAALAKLAEREGVSTLAADLAEPDTPRIIARWVADEHSDCAGLINNAAIMDHTFLTRSPLTKLDRIEREVTINLIAPIQLTAALLPVLSAQPEAVIVNITSGLALSPIPNAATYCATKAGLSIFTKALRYQVVAEGWNIQLSEAMMTLVDTSLSEGDPLRKYAPAAAARDVLRGVEKGKKVIYIEKVKLLHRIWRISPAIADRIMGSHSGATA</sequence>
<dbReference type="InterPro" id="IPR020904">
    <property type="entry name" value="Sc_DH/Rdtase_CS"/>
</dbReference>
<dbReference type="PANTHER" id="PTHR44196:SF1">
    <property type="entry name" value="DEHYDROGENASE_REDUCTASE SDR FAMILY MEMBER 7B"/>
    <property type="match status" value="1"/>
</dbReference>
<dbReference type="Pfam" id="PF00106">
    <property type="entry name" value="adh_short"/>
    <property type="match status" value="1"/>
</dbReference>
<evidence type="ECO:0000256" key="1">
    <source>
        <dbReference type="ARBA" id="ARBA00006484"/>
    </source>
</evidence>
<protein>
    <submittedName>
        <fullName evidence="3">SDR family oxidoreductase</fullName>
    </submittedName>
</protein>
<comment type="similarity">
    <text evidence="1">Belongs to the short-chain dehydrogenases/reductases (SDR) family.</text>
</comment>
<evidence type="ECO:0000313" key="4">
    <source>
        <dbReference type="Proteomes" id="UP001399917"/>
    </source>
</evidence>
<evidence type="ECO:0000256" key="2">
    <source>
        <dbReference type="ARBA" id="ARBA00023002"/>
    </source>
</evidence>
<dbReference type="Proteomes" id="UP001399917">
    <property type="component" value="Unassembled WGS sequence"/>
</dbReference>
<organism evidence="3 4">
    <name type="scientific">Celeribacter arenosi</name>
    <dbReference type="NCBI Taxonomy" id="792649"/>
    <lineage>
        <taxon>Bacteria</taxon>
        <taxon>Pseudomonadati</taxon>
        <taxon>Pseudomonadota</taxon>
        <taxon>Alphaproteobacteria</taxon>
        <taxon>Rhodobacterales</taxon>
        <taxon>Roseobacteraceae</taxon>
        <taxon>Celeribacter</taxon>
    </lineage>
</organism>
<dbReference type="PANTHER" id="PTHR44196">
    <property type="entry name" value="DEHYDROGENASE/REDUCTASE SDR FAMILY MEMBER 7B"/>
    <property type="match status" value="1"/>
</dbReference>
<dbReference type="InterPro" id="IPR002347">
    <property type="entry name" value="SDR_fam"/>
</dbReference>
<name>A0ABP7K6C2_9RHOB</name>
<dbReference type="RefSeq" id="WP_344846117.1">
    <property type="nucleotide sequence ID" value="NZ_BAABDF010000007.1"/>
</dbReference>
<dbReference type="PRINTS" id="PR00081">
    <property type="entry name" value="GDHRDH"/>
</dbReference>